<evidence type="ECO:0000313" key="13">
    <source>
        <dbReference type="Proteomes" id="UP000494256"/>
    </source>
</evidence>
<feature type="domain" description="CWH43-like N-terminal" evidence="9">
    <location>
        <begin position="1"/>
        <end position="175"/>
    </location>
</feature>
<dbReference type="AlphaFoldDB" id="A0A8S0YUK6"/>
<evidence type="ECO:0000259" key="9">
    <source>
        <dbReference type="Pfam" id="PF10277"/>
    </source>
</evidence>
<dbReference type="Proteomes" id="UP000494256">
    <property type="component" value="Unassembled WGS sequence"/>
</dbReference>
<comment type="similarity">
    <text evidence="2">Belongs to the PGAP2 family.</text>
</comment>
<gene>
    <name evidence="11" type="ORF">APLA_LOCUS12166</name>
    <name evidence="10" type="ORF">APLA_LOCUS1625</name>
</gene>
<evidence type="ECO:0000256" key="1">
    <source>
        <dbReference type="ARBA" id="ARBA00004653"/>
    </source>
</evidence>
<evidence type="ECO:0000313" key="11">
    <source>
        <dbReference type="EMBL" id="CAB3247870.1"/>
    </source>
</evidence>
<evidence type="ECO:0000256" key="4">
    <source>
        <dbReference type="ARBA" id="ARBA00022692"/>
    </source>
</evidence>
<dbReference type="Proteomes" id="UP000494106">
    <property type="component" value="Unassembled WGS sequence"/>
</dbReference>
<sequence length="189" mass="22265">MSSIGTYEPQSTLWKTAIYCHAPVRFYIVYLRYKYFTSIIQNGCLIIVNLAVFLNVIENLTLIGLTHWTSSQNYKYHELCFKTFIGTSVFYMLFICILLTKYRRRPNITSREQRSVKLKWRAFITNVTSFVFAAYFFLRHNSLCEPYVYSMFGLAEYIVVISNVLFHLTTAYDLQFNFMCVTSKGLQVE</sequence>
<evidence type="ECO:0000256" key="6">
    <source>
        <dbReference type="ARBA" id="ARBA00023034"/>
    </source>
</evidence>
<comment type="caution">
    <text evidence="10">The sequence shown here is derived from an EMBL/GenBank/DDBJ whole genome shotgun (WGS) entry which is preliminary data.</text>
</comment>
<proteinExistence type="inferred from homology"/>
<keyword evidence="4 8" id="KW-0812">Transmembrane</keyword>
<keyword evidence="5 8" id="KW-1133">Transmembrane helix</keyword>
<keyword evidence="12" id="KW-1185">Reference proteome</keyword>
<dbReference type="PANTHER" id="PTHR12892:SF11">
    <property type="entry name" value="POST-GPI ATTACHMENT TO PROTEINS FACTOR 2"/>
    <property type="match status" value="1"/>
</dbReference>
<evidence type="ECO:0000256" key="5">
    <source>
        <dbReference type="ARBA" id="ARBA00022989"/>
    </source>
</evidence>
<feature type="transmembrane region" description="Helical" evidence="8">
    <location>
        <begin position="150"/>
        <end position="169"/>
    </location>
</feature>
<dbReference type="EMBL" id="CADEBD010000337">
    <property type="protein sequence ID" value="CAB3247870.1"/>
    <property type="molecule type" value="Genomic_DNA"/>
</dbReference>
<keyword evidence="6" id="KW-0333">Golgi apparatus</keyword>
<evidence type="ECO:0000313" key="12">
    <source>
        <dbReference type="Proteomes" id="UP000494106"/>
    </source>
</evidence>
<dbReference type="OrthoDB" id="68581at2759"/>
<evidence type="ECO:0000256" key="2">
    <source>
        <dbReference type="ARBA" id="ARBA00007414"/>
    </source>
</evidence>
<dbReference type="InterPro" id="IPR019402">
    <property type="entry name" value="CWH43_N"/>
</dbReference>
<dbReference type="PANTHER" id="PTHR12892">
    <property type="entry name" value="FGF RECEPTOR ACTIVATING PROTEIN 1"/>
    <property type="match status" value="1"/>
</dbReference>
<dbReference type="InterPro" id="IPR039545">
    <property type="entry name" value="PGAP2"/>
</dbReference>
<name>A0A8S0YUK6_ARCPL</name>
<dbReference type="Pfam" id="PF10277">
    <property type="entry name" value="Frag1"/>
    <property type="match status" value="1"/>
</dbReference>
<evidence type="ECO:0000256" key="7">
    <source>
        <dbReference type="ARBA" id="ARBA00023136"/>
    </source>
</evidence>
<evidence type="ECO:0000256" key="3">
    <source>
        <dbReference type="ARBA" id="ARBA00022502"/>
    </source>
</evidence>
<comment type="subcellular location">
    <subcellularLocation>
        <location evidence="1">Golgi apparatus membrane</location>
        <topology evidence="1">Multi-pass membrane protein</topology>
    </subcellularLocation>
</comment>
<feature type="transmembrane region" description="Helical" evidence="8">
    <location>
        <begin position="76"/>
        <end position="99"/>
    </location>
</feature>
<keyword evidence="7 8" id="KW-0472">Membrane</keyword>
<evidence type="ECO:0000313" key="10">
    <source>
        <dbReference type="EMBL" id="CAB3223410.1"/>
    </source>
</evidence>
<evidence type="ECO:0000256" key="8">
    <source>
        <dbReference type="SAM" id="Phobius"/>
    </source>
</evidence>
<keyword evidence="3" id="KW-0337">GPI-anchor biosynthesis</keyword>
<feature type="transmembrane region" description="Helical" evidence="8">
    <location>
        <begin position="120"/>
        <end position="138"/>
    </location>
</feature>
<dbReference type="GO" id="GO:0006506">
    <property type="term" value="P:GPI anchor biosynthetic process"/>
    <property type="evidence" value="ECO:0007669"/>
    <property type="project" value="UniProtKB-KW"/>
</dbReference>
<organism evidence="10 12">
    <name type="scientific">Arctia plantaginis</name>
    <name type="common">Wood tiger moth</name>
    <name type="synonym">Phalaena plantaginis</name>
    <dbReference type="NCBI Taxonomy" id="874455"/>
    <lineage>
        <taxon>Eukaryota</taxon>
        <taxon>Metazoa</taxon>
        <taxon>Ecdysozoa</taxon>
        <taxon>Arthropoda</taxon>
        <taxon>Hexapoda</taxon>
        <taxon>Insecta</taxon>
        <taxon>Pterygota</taxon>
        <taxon>Neoptera</taxon>
        <taxon>Endopterygota</taxon>
        <taxon>Lepidoptera</taxon>
        <taxon>Glossata</taxon>
        <taxon>Ditrysia</taxon>
        <taxon>Noctuoidea</taxon>
        <taxon>Erebidae</taxon>
        <taxon>Arctiinae</taxon>
        <taxon>Arctia</taxon>
    </lineage>
</organism>
<accession>A0A8S0YUK6</accession>
<dbReference type="EMBL" id="CADEBC010000135">
    <property type="protein sequence ID" value="CAB3223410.1"/>
    <property type="molecule type" value="Genomic_DNA"/>
</dbReference>
<dbReference type="GO" id="GO:0005789">
    <property type="term" value="C:endoplasmic reticulum membrane"/>
    <property type="evidence" value="ECO:0007669"/>
    <property type="project" value="TreeGrafter"/>
</dbReference>
<feature type="transmembrane region" description="Helical" evidence="8">
    <location>
        <begin position="35"/>
        <end position="56"/>
    </location>
</feature>
<reference evidence="12 13" key="1">
    <citation type="submission" date="2020-04" db="EMBL/GenBank/DDBJ databases">
        <authorList>
            <person name="Wallbank WR R."/>
            <person name="Pardo Diaz C."/>
            <person name="Kozak K."/>
            <person name="Martin S."/>
            <person name="Jiggins C."/>
            <person name="Moest M."/>
            <person name="Warren A I."/>
            <person name="Byers J.R.P. K."/>
            <person name="Montejo-Kovacevich G."/>
            <person name="Yen C E."/>
        </authorList>
    </citation>
    <scope>NUCLEOTIDE SEQUENCE [LARGE SCALE GENOMIC DNA]</scope>
</reference>
<protein>
    <recommendedName>
        <fullName evidence="9">CWH43-like N-terminal domain-containing protein</fullName>
    </recommendedName>
</protein>
<dbReference type="GO" id="GO:0000139">
    <property type="term" value="C:Golgi membrane"/>
    <property type="evidence" value="ECO:0007669"/>
    <property type="project" value="UniProtKB-SubCell"/>
</dbReference>